<evidence type="ECO:0000313" key="3">
    <source>
        <dbReference type="Proteomes" id="UP000242254"/>
    </source>
</evidence>
<proteinExistence type="predicted"/>
<keyword evidence="3" id="KW-1185">Reference proteome</keyword>
<dbReference type="AlphaFoldDB" id="A0A2G4SS33"/>
<gene>
    <name evidence="2" type="ORF">RHIMIDRAFT_313824</name>
</gene>
<sequence>MASTMTDDMTLPVKKLKTLSSSIQNDLAAEVTPVQIHTNRRLKNLNESLKQLQEEKMNRKEFNEWKQKLWSIVREIKNLPETIRDPTDYDHFIKELNKLWDKAKYFHQPQKVRAQIADEVVRKLLGLLSVKEEKEKRKSLDNLINNALSYCLQDAIDDYMSTQVDGWHRLERLVWGDNNSYAESCVCDADVKILKAIRENRHRQKKDSQIQIDEERVDKILDEVNNIMIPAYTRGELFCKEHLEKLNAQFDHINDILQNHSEILKVLANPDDKDLQSTSNSNVPLSTISYSDESPCLSTALATWVKQYTKEYVSGLQEQIDNLQRQMNNVPSRS</sequence>
<organism evidence="2 3">
    <name type="scientific">Rhizopus microsporus ATCC 52813</name>
    <dbReference type="NCBI Taxonomy" id="1340429"/>
    <lineage>
        <taxon>Eukaryota</taxon>
        <taxon>Fungi</taxon>
        <taxon>Fungi incertae sedis</taxon>
        <taxon>Mucoromycota</taxon>
        <taxon>Mucoromycotina</taxon>
        <taxon>Mucoromycetes</taxon>
        <taxon>Mucorales</taxon>
        <taxon>Mucorineae</taxon>
        <taxon>Rhizopodaceae</taxon>
        <taxon>Rhizopus</taxon>
    </lineage>
</organism>
<dbReference type="EMBL" id="KZ303851">
    <property type="protein sequence ID" value="PHZ11574.1"/>
    <property type="molecule type" value="Genomic_DNA"/>
</dbReference>
<accession>A0A2G4SS33</accession>
<name>A0A2G4SS33_RHIZD</name>
<keyword evidence="1" id="KW-0175">Coiled coil</keyword>
<feature type="coiled-coil region" evidence="1">
    <location>
        <begin position="35"/>
        <end position="62"/>
    </location>
</feature>
<evidence type="ECO:0000313" key="2">
    <source>
        <dbReference type="EMBL" id="PHZ11574.1"/>
    </source>
</evidence>
<evidence type="ECO:0000256" key="1">
    <source>
        <dbReference type="SAM" id="Coils"/>
    </source>
</evidence>
<protein>
    <submittedName>
        <fullName evidence="2">Uncharacterized protein</fullName>
    </submittedName>
</protein>
<reference evidence="2 3" key="1">
    <citation type="journal article" date="2016" name="Proc. Natl. Acad. Sci. U.S.A.">
        <title>Lipid metabolic changes in an early divergent fungus govern the establishment of a mutualistic symbiosis with endobacteria.</title>
        <authorList>
            <person name="Lastovetsky O.A."/>
            <person name="Gaspar M.L."/>
            <person name="Mondo S.J."/>
            <person name="LaButti K.M."/>
            <person name="Sandor L."/>
            <person name="Grigoriev I.V."/>
            <person name="Henry S.A."/>
            <person name="Pawlowska T.E."/>
        </authorList>
    </citation>
    <scope>NUCLEOTIDE SEQUENCE [LARGE SCALE GENOMIC DNA]</scope>
    <source>
        <strain evidence="2 3">ATCC 52813</strain>
    </source>
</reference>
<dbReference type="RefSeq" id="XP_023465282.1">
    <property type="nucleotide sequence ID" value="XM_023614895.1"/>
</dbReference>
<dbReference type="GeneID" id="35445884"/>
<dbReference type="Proteomes" id="UP000242254">
    <property type="component" value="Unassembled WGS sequence"/>
</dbReference>